<dbReference type="CDD" id="cd01318">
    <property type="entry name" value="DHOase_IIb"/>
    <property type="match status" value="1"/>
</dbReference>
<protein>
    <submittedName>
        <fullName evidence="7">Dihydroorotase</fullName>
    </submittedName>
</protein>
<keyword evidence="8" id="KW-1185">Reference proteome</keyword>
<dbReference type="InterPro" id="IPR002195">
    <property type="entry name" value="Dihydroorotase_CS"/>
</dbReference>
<dbReference type="InterPro" id="IPR050138">
    <property type="entry name" value="DHOase/Allantoinase_Hydrolase"/>
</dbReference>
<comment type="function">
    <text evidence="2">Catalyzes the reversible cyclization of carbamoyl aspartate to dihydroorotate.</text>
</comment>
<dbReference type="GO" id="GO:0005737">
    <property type="term" value="C:cytoplasm"/>
    <property type="evidence" value="ECO:0007669"/>
    <property type="project" value="TreeGrafter"/>
</dbReference>
<dbReference type="SUPFAM" id="SSF51556">
    <property type="entry name" value="Metallo-dependent hydrolases"/>
    <property type="match status" value="1"/>
</dbReference>
<comment type="similarity">
    <text evidence="3">Belongs to the metallo-dependent hydrolases superfamily. DHOase family. Class I DHOase subfamily.</text>
</comment>
<reference evidence="7 8" key="1">
    <citation type="journal article" date="2015" name="Microbes Environ.">
        <title>Distribution and evolution of nitrogen fixation genes in the phylum bacteroidetes.</title>
        <authorList>
            <person name="Inoue J."/>
            <person name="Oshima K."/>
            <person name="Suda W."/>
            <person name="Sakamoto M."/>
            <person name="Iino T."/>
            <person name="Noda S."/>
            <person name="Hongoh Y."/>
            <person name="Hattori M."/>
            <person name="Ohkuma M."/>
        </authorList>
    </citation>
    <scope>NUCLEOTIDE SEQUENCE [LARGE SCALE GENOMIC DNA]</scope>
    <source>
        <strain evidence="7">JCM 15548</strain>
    </source>
</reference>
<dbReference type="SUPFAM" id="SSF51338">
    <property type="entry name" value="Composite domain of metallo-dependent hydrolases"/>
    <property type="match status" value="1"/>
</dbReference>
<evidence type="ECO:0000256" key="2">
    <source>
        <dbReference type="ARBA" id="ARBA00002368"/>
    </source>
</evidence>
<evidence type="ECO:0000256" key="3">
    <source>
        <dbReference type="ARBA" id="ARBA00010286"/>
    </source>
</evidence>
<dbReference type="Gene3D" id="2.30.40.10">
    <property type="entry name" value="Urease, subunit C, domain 1"/>
    <property type="match status" value="1"/>
</dbReference>
<evidence type="ECO:0000259" key="6">
    <source>
        <dbReference type="Pfam" id="PF01979"/>
    </source>
</evidence>
<dbReference type="PANTHER" id="PTHR43668">
    <property type="entry name" value="ALLANTOINASE"/>
    <property type="match status" value="1"/>
</dbReference>
<dbReference type="GO" id="GO:0004038">
    <property type="term" value="F:allantoinase activity"/>
    <property type="evidence" value="ECO:0007669"/>
    <property type="project" value="TreeGrafter"/>
</dbReference>
<comment type="cofactor">
    <cofactor evidence="1">
        <name>Zn(2+)</name>
        <dbReference type="ChEBI" id="CHEBI:29105"/>
    </cofactor>
</comment>
<organism evidence="7 8">
    <name type="scientific">Geofilum rubicundum JCM 15548</name>
    <dbReference type="NCBI Taxonomy" id="1236989"/>
    <lineage>
        <taxon>Bacteria</taxon>
        <taxon>Pseudomonadati</taxon>
        <taxon>Bacteroidota</taxon>
        <taxon>Bacteroidia</taxon>
        <taxon>Marinilabiliales</taxon>
        <taxon>Marinilabiliaceae</taxon>
        <taxon>Geofilum</taxon>
    </lineage>
</organism>
<dbReference type="STRING" id="1236989.JCM15548_13302"/>
<dbReference type="InterPro" id="IPR032466">
    <property type="entry name" value="Metal_Hydrolase"/>
</dbReference>
<evidence type="ECO:0000256" key="4">
    <source>
        <dbReference type="ARBA" id="ARBA00022723"/>
    </source>
</evidence>
<evidence type="ECO:0000313" key="8">
    <source>
        <dbReference type="Proteomes" id="UP000032900"/>
    </source>
</evidence>
<name>A0A0E9LZI2_9BACT</name>
<dbReference type="InterPro" id="IPR011059">
    <property type="entry name" value="Metal-dep_hydrolase_composite"/>
</dbReference>
<dbReference type="RefSeq" id="WP_062126566.1">
    <property type="nucleotide sequence ID" value="NZ_BAZW01000035.1"/>
</dbReference>
<evidence type="ECO:0000256" key="5">
    <source>
        <dbReference type="ARBA" id="ARBA00022801"/>
    </source>
</evidence>
<sequence>MSSTLIKNALIINEGKSFRGSLLIKGTYIEKIILEGAPLPKADTEIDAEGLLLVPGAIDDQVHFREPGLTHKAEIATESAAAVAGGITSYMEMPNTNPQTVTIEELEKKYRLGAEKSVANYSFYMGATNDNVKEVLKADPTKVCGVKVFMGSSTGNMLVDNKETLKNIFREIPMLITTHCEDEQIIQKNMAIYQQKYGENMPFKYHPEIRSTEACYKSSSLAVELAAKYNSRLHILHLSTEKELSLLNSTLPLEQKRITGEACVHHLWFTQDDYEKYGSRIKWNPAVKSQTDRDALREGLKNNLLDVVATDHAPHTLDEKNSSYFKAPSGGPLVQHALLAMMEMAEQGIFTKELVVEKMSHAPATLFRIEKRGFIREGYYADLVLLNPKADETVTDESVRYKCGWSPFSGTTFKHAVINTWVNGHLVYKNGNINTKQKGERLVFKA</sequence>
<feature type="domain" description="Amidohydrolase-related" evidence="6">
    <location>
        <begin position="53"/>
        <end position="427"/>
    </location>
</feature>
<dbReference type="GO" id="GO:0046872">
    <property type="term" value="F:metal ion binding"/>
    <property type="evidence" value="ECO:0007669"/>
    <property type="project" value="UniProtKB-KW"/>
</dbReference>
<evidence type="ECO:0000256" key="1">
    <source>
        <dbReference type="ARBA" id="ARBA00001947"/>
    </source>
</evidence>
<dbReference type="Proteomes" id="UP000032900">
    <property type="component" value="Unassembled WGS sequence"/>
</dbReference>
<accession>A0A0E9LZI2</accession>
<dbReference type="GO" id="GO:0006145">
    <property type="term" value="P:purine nucleobase catabolic process"/>
    <property type="evidence" value="ECO:0007669"/>
    <property type="project" value="TreeGrafter"/>
</dbReference>
<dbReference type="Gene3D" id="3.20.20.140">
    <property type="entry name" value="Metal-dependent hydrolases"/>
    <property type="match status" value="1"/>
</dbReference>
<keyword evidence="5" id="KW-0378">Hydrolase</keyword>
<dbReference type="PANTHER" id="PTHR43668:SF4">
    <property type="entry name" value="ALLANTOINASE"/>
    <property type="match status" value="1"/>
</dbReference>
<dbReference type="EMBL" id="BAZW01000035">
    <property type="protein sequence ID" value="GAO30972.1"/>
    <property type="molecule type" value="Genomic_DNA"/>
</dbReference>
<dbReference type="NCBIfam" id="NF006688">
    <property type="entry name" value="PRK09236.1"/>
    <property type="match status" value="1"/>
</dbReference>
<dbReference type="Pfam" id="PF01979">
    <property type="entry name" value="Amidohydro_1"/>
    <property type="match status" value="1"/>
</dbReference>
<comment type="caution">
    <text evidence="7">The sequence shown here is derived from an EMBL/GenBank/DDBJ whole genome shotgun (WGS) entry which is preliminary data.</text>
</comment>
<evidence type="ECO:0000313" key="7">
    <source>
        <dbReference type="EMBL" id="GAO30972.1"/>
    </source>
</evidence>
<dbReference type="InterPro" id="IPR006680">
    <property type="entry name" value="Amidohydro-rel"/>
</dbReference>
<proteinExistence type="inferred from homology"/>
<dbReference type="AlphaFoldDB" id="A0A0E9LZI2"/>
<dbReference type="PROSITE" id="PS00483">
    <property type="entry name" value="DIHYDROOROTASE_2"/>
    <property type="match status" value="1"/>
</dbReference>
<gene>
    <name evidence="7" type="ORF">JCM15548_13302</name>
</gene>
<dbReference type="OrthoDB" id="9765462at2"/>
<keyword evidence="4" id="KW-0479">Metal-binding</keyword>